<comment type="caution">
    <text evidence="10">The sequence shown here is derived from an EMBL/GenBank/DDBJ whole genome shotgun (WGS) entry which is preliminary data.</text>
</comment>
<feature type="transmembrane region" description="Helical" evidence="9">
    <location>
        <begin position="238"/>
        <end position="255"/>
    </location>
</feature>
<dbReference type="EMBL" id="RAPO01000003">
    <property type="protein sequence ID" value="RKD93803.1"/>
    <property type="molecule type" value="Genomic_DNA"/>
</dbReference>
<keyword evidence="11" id="KW-1185">Reference proteome</keyword>
<feature type="transmembrane region" description="Helical" evidence="9">
    <location>
        <begin position="107"/>
        <end position="125"/>
    </location>
</feature>
<dbReference type="Pfam" id="PF01384">
    <property type="entry name" value="PHO4"/>
    <property type="match status" value="1"/>
</dbReference>
<feature type="transmembrane region" description="Helical" evidence="9">
    <location>
        <begin position="132"/>
        <end position="153"/>
    </location>
</feature>
<keyword evidence="7 9" id="KW-1133">Transmembrane helix</keyword>
<dbReference type="PANTHER" id="PTHR11101:SF80">
    <property type="entry name" value="PHOSPHATE TRANSPORTER"/>
    <property type="match status" value="1"/>
</dbReference>
<comment type="similarity">
    <text evidence="3 9">Belongs to the inorganic phosphate transporter (PiT) (TC 2.A.20) family.</text>
</comment>
<feature type="transmembrane region" description="Helical" evidence="9">
    <location>
        <begin position="44"/>
        <end position="64"/>
    </location>
</feature>
<evidence type="ECO:0000313" key="11">
    <source>
        <dbReference type="Proteomes" id="UP000283805"/>
    </source>
</evidence>
<accession>A0A419WEC7</accession>
<evidence type="ECO:0000256" key="7">
    <source>
        <dbReference type="ARBA" id="ARBA00022989"/>
    </source>
</evidence>
<evidence type="ECO:0000256" key="4">
    <source>
        <dbReference type="ARBA" id="ARBA00022448"/>
    </source>
</evidence>
<evidence type="ECO:0000256" key="8">
    <source>
        <dbReference type="ARBA" id="ARBA00023136"/>
    </source>
</evidence>
<dbReference type="AlphaFoldDB" id="A0A419WEC7"/>
<organism evidence="10 11">
    <name type="scientific">Halopiger aswanensis</name>
    <dbReference type="NCBI Taxonomy" id="148449"/>
    <lineage>
        <taxon>Archaea</taxon>
        <taxon>Methanobacteriati</taxon>
        <taxon>Methanobacteriota</taxon>
        <taxon>Stenosarchaea group</taxon>
        <taxon>Halobacteria</taxon>
        <taxon>Halobacteriales</taxon>
        <taxon>Natrialbaceae</taxon>
        <taxon>Halopiger</taxon>
    </lineage>
</organism>
<keyword evidence="4 9" id="KW-0813">Transport</keyword>
<dbReference type="GO" id="GO:0016020">
    <property type="term" value="C:membrane"/>
    <property type="evidence" value="ECO:0007669"/>
    <property type="project" value="UniProtKB-SubCell"/>
</dbReference>
<dbReference type="OrthoDB" id="101311at2157"/>
<evidence type="ECO:0000256" key="2">
    <source>
        <dbReference type="ARBA" id="ARBA00004141"/>
    </source>
</evidence>
<evidence type="ECO:0000256" key="1">
    <source>
        <dbReference type="ARBA" id="ARBA00001981"/>
    </source>
</evidence>
<protein>
    <recommendedName>
        <fullName evidence="9">Phosphate transporter</fullName>
    </recommendedName>
</protein>
<dbReference type="GO" id="GO:0005315">
    <property type="term" value="F:phosphate transmembrane transporter activity"/>
    <property type="evidence" value="ECO:0007669"/>
    <property type="project" value="InterPro"/>
</dbReference>
<comment type="function">
    <text evidence="1">Potential transporter for phosphate.</text>
</comment>
<name>A0A419WEC7_9EURY</name>
<dbReference type="RefSeq" id="WP_120245792.1">
    <property type="nucleotide sequence ID" value="NZ_RAPO01000003.1"/>
</dbReference>
<keyword evidence="5 9" id="KW-0592">Phosphate transport</keyword>
<evidence type="ECO:0000256" key="3">
    <source>
        <dbReference type="ARBA" id="ARBA00009916"/>
    </source>
</evidence>
<feature type="transmembrane region" description="Helical" evidence="9">
    <location>
        <begin position="267"/>
        <end position="287"/>
    </location>
</feature>
<proteinExistence type="inferred from homology"/>
<sequence>MSELLLGIGVLAAVFVGYNVGGSTTGPAFGPAIGAGVIGKGVAAALMSGCFLLGALTVGPEVVLTLSRDLLRDPSVFTLRSSVAVLLVIGGALFLGNYAGVPASTSMTAVGAIAALGSATGTLAWSALGEIVVAWLVAPVVGFWVAGVVGRYWYPRLAAWLALEERGADRARARPMVTVVSSGLVPWLRIRSTDGRRQRIGAAAVVGVGCLMAYASGTSNVANAVAPLYAIDALELDALILLGSGAVALGAFTIARRTLETLGDDLTRLPLPAAIIVAVISSVLVVALSAVGIPASFVVIATTCIIGLGWGRATRTTTLADAARGEDTPVSVGALAADDENGDSEPAPPIGEETASDVPATAELFDPATTARVLVVQNLVPAVATVGAFVLFRFAPVVGA</sequence>
<gene>
    <name evidence="10" type="ORF">ATJ93_3435</name>
</gene>
<evidence type="ECO:0000256" key="9">
    <source>
        <dbReference type="RuleBase" id="RU363058"/>
    </source>
</evidence>
<dbReference type="Proteomes" id="UP000283805">
    <property type="component" value="Unassembled WGS sequence"/>
</dbReference>
<comment type="subcellular location">
    <subcellularLocation>
        <location evidence="2 9">Membrane</location>
        <topology evidence="2 9">Multi-pass membrane protein</topology>
    </subcellularLocation>
</comment>
<feature type="transmembrane region" description="Helical" evidence="9">
    <location>
        <begin position="76"/>
        <end position="95"/>
    </location>
</feature>
<evidence type="ECO:0000256" key="5">
    <source>
        <dbReference type="ARBA" id="ARBA00022592"/>
    </source>
</evidence>
<reference evidence="10 11" key="1">
    <citation type="submission" date="2018-09" db="EMBL/GenBank/DDBJ databases">
        <title>Genomic Encyclopedia of Archaeal and Bacterial Type Strains, Phase II (KMG-II): from individual species to whole genera.</title>
        <authorList>
            <person name="Goeker M."/>
        </authorList>
    </citation>
    <scope>NUCLEOTIDE SEQUENCE [LARGE SCALE GENOMIC DNA]</scope>
    <source>
        <strain evidence="10 11">DSM 13151</strain>
    </source>
</reference>
<feature type="transmembrane region" description="Helical" evidence="9">
    <location>
        <begin position="202"/>
        <end position="226"/>
    </location>
</feature>
<evidence type="ECO:0000313" key="10">
    <source>
        <dbReference type="EMBL" id="RKD93803.1"/>
    </source>
</evidence>
<feature type="transmembrane region" description="Helical" evidence="9">
    <location>
        <begin position="293"/>
        <end position="311"/>
    </location>
</feature>
<dbReference type="PANTHER" id="PTHR11101">
    <property type="entry name" value="PHOSPHATE TRANSPORTER"/>
    <property type="match status" value="1"/>
</dbReference>
<keyword evidence="8 9" id="KW-0472">Membrane</keyword>
<dbReference type="InterPro" id="IPR001204">
    <property type="entry name" value="Phos_transporter"/>
</dbReference>
<dbReference type="GO" id="GO:0035435">
    <property type="term" value="P:phosphate ion transmembrane transport"/>
    <property type="evidence" value="ECO:0007669"/>
    <property type="project" value="TreeGrafter"/>
</dbReference>
<evidence type="ECO:0000256" key="6">
    <source>
        <dbReference type="ARBA" id="ARBA00022692"/>
    </source>
</evidence>
<keyword evidence="6 9" id="KW-0812">Transmembrane</keyword>